<keyword evidence="2" id="KW-1185">Reference proteome</keyword>
<proteinExistence type="predicted"/>
<name>A0A386Z8L5_9NOCA</name>
<dbReference type="EMBL" id="CP032568">
    <property type="protein sequence ID" value="AYF74152.1"/>
    <property type="molecule type" value="Genomic_DNA"/>
</dbReference>
<reference evidence="1 2" key="1">
    <citation type="submission" date="2018-09" db="EMBL/GenBank/DDBJ databases">
        <title>Nocardia yunnanensis sp. nov., an actinomycete isolated from a soil sample.</title>
        <authorList>
            <person name="Zhang J."/>
        </authorList>
    </citation>
    <scope>NUCLEOTIDE SEQUENCE [LARGE SCALE GENOMIC DNA]</scope>
    <source>
        <strain evidence="1 2">CFHS0054</strain>
    </source>
</reference>
<evidence type="ECO:0008006" key="3">
    <source>
        <dbReference type="Google" id="ProtNLM"/>
    </source>
</evidence>
<organism evidence="1 2">
    <name type="scientific">Nocardia yunnanensis</name>
    <dbReference type="NCBI Taxonomy" id="2382165"/>
    <lineage>
        <taxon>Bacteria</taxon>
        <taxon>Bacillati</taxon>
        <taxon>Actinomycetota</taxon>
        <taxon>Actinomycetes</taxon>
        <taxon>Mycobacteriales</taxon>
        <taxon>Nocardiaceae</taxon>
        <taxon>Nocardia</taxon>
    </lineage>
</organism>
<dbReference type="Proteomes" id="UP000267164">
    <property type="component" value="Chromosome"/>
</dbReference>
<evidence type="ECO:0000313" key="1">
    <source>
        <dbReference type="EMBL" id="AYF74152.1"/>
    </source>
</evidence>
<sequence>MSAPGTATASASASAETVAAARLLLSQMGVAPALLDGPERVPDHLPGGTYLRAVRRELDAYSEAGVRMLFAIAVLQDHDAPLEVVAAVSEQSGNEVRDRCVLLVDQAILASVDPPRLRHALPSGTLRRLCPAEVAQQMRAAAAQRATLLSFDSRTVARYLGELSGPQWSQWVPTLIDAATEAVRVLALPEATTHLEAARRIAPVEQRDDILVRIGLLKQWTDPVAAHSYLESALAGQRAAKAAPTALIPLAWTLVAAQRPQEAEDLLNVVIDETAARDARMATTLRASRWMITGLTAHAWSSYIERAKRDPAPDTVTAAVLLVDDVVAVRVSSEEARARFPIAAEPAAEERVPPELVGVLAHVALWCDSLALAGRLSDHSDDKYFGLLDTYRLFLRTEVLLRQARYAEAERTCGLVTVHPPGVTVRRPAGPVALYAHALLGSGRVEEAHRWLESTRVQDNPESWEWCSVLYVRGLVCAAQGLPREAVGHFLDCGRRLAGWDQHNPAHLPWRSSAALQLVSLGEQDDGRRLAAEELRLAERWNSPATVGRAWRAVALAAADGTTVELLLRAVEYLRRAESTAELIAALIDLADAYMADQRIDAARATLLEAQPLAHPTNAAWFAAQIAERLDRAR</sequence>
<dbReference type="RefSeq" id="WP_120736073.1">
    <property type="nucleotide sequence ID" value="NZ_CP032568.1"/>
</dbReference>
<gene>
    <name evidence="1" type="ORF">D7D52_10085</name>
</gene>
<dbReference type="OrthoDB" id="8482304at2"/>
<dbReference type="KEGG" id="nyu:D7D52_10085"/>
<protein>
    <recommendedName>
        <fullName evidence="3">Tetratricopeptide repeat protein</fullName>
    </recommendedName>
</protein>
<accession>A0A386Z8L5</accession>
<dbReference type="AlphaFoldDB" id="A0A386Z8L5"/>
<evidence type="ECO:0000313" key="2">
    <source>
        <dbReference type="Proteomes" id="UP000267164"/>
    </source>
</evidence>